<evidence type="ECO:0000313" key="11">
    <source>
        <dbReference type="EMBL" id="KAG7296859.1"/>
    </source>
</evidence>
<feature type="transmembrane region" description="Helical" evidence="8">
    <location>
        <begin position="141"/>
        <end position="163"/>
    </location>
</feature>
<keyword evidence="7 8" id="KW-0472">Membrane</keyword>
<proteinExistence type="inferred from homology"/>
<dbReference type="CDD" id="cd03223">
    <property type="entry name" value="ABCD_peroxisomal_ALDP"/>
    <property type="match status" value="1"/>
</dbReference>
<feature type="transmembrane region" description="Helical" evidence="8">
    <location>
        <begin position="183"/>
        <end position="204"/>
    </location>
</feature>
<evidence type="ECO:0000256" key="3">
    <source>
        <dbReference type="ARBA" id="ARBA00022692"/>
    </source>
</evidence>
<dbReference type="Gene3D" id="3.40.50.300">
    <property type="entry name" value="P-loop containing nucleotide triphosphate hydrolases"/>
    <property type="match status" value="1"/>
</dbReference>
<dbReference type="SMART" id="SM00382">
    <property type="entry name" value="AAA"/>
    <property type="match status" value="1"/>
</dbReference>
<dbReference type="InterPro" id="IPR017871">
    <property type="entry name" value="ABC_transporter-like_CS"/>
</dbReference>
<evidence type="ECO:0000256" key="7">
    <source>
        <dbReference type="ARBA" id="ARBA00023136"/>
    </source>
</evidence>
<keyword evidence="4" id="KW-0547">Nucleotide-binding</keyword>
<feature type="domain" description="ABC transporter" evidence="9">
    <location>
        <begin position="507"/>
        <end position="750"/>
    </location>
</feature>
<evidence type="ECO:0000256" key="8">
    <source>
        <dbReference type="SAM" id="Phobius"/>
    </source>
</evidence>
<dbReference type="PANTHER" id="PTHR11384:SF67">
    <property type="entry name" value="ATP-BINDING CASSETTE SUB-FAMILY D MEMBER 1"/>
    <property type="match status" value="1"/>
</dbReference>
<evidence type="ECO:0000259" key="10">
    <source>
        <dbReference type="PROSITE" id="PS50929"/>
    </source>
</evidence>
<dbReference type="EMBL" id="JAHIBW010000027">
    <property type="protein sequence ID" value="KAG7296859.1"/>
    <property type="molecule type" value="Genomic_DNA"/>
</dbReference>
<gene>
    <name evidence="11" type="ORF">JYU34_019715</name>
</gene>
<dbReference type="InterPro" id="IPR011527">
    <property type="entry name" value="ABC1_TM_dom"/>
</dbReference>
<accession>A0ABQ7PVB9</accession>
<evidence type="ECO:0000256" key="4">
    <source>
        <dbReference type="ARBA" id="ARBA00022741"/>
    </source>
</evidence>
<dbReference type="Proteomes" id="UP000823941">
    <property type="component" value="Chromosome 27"/>
</dbReference>
<keyword evidence="12" id="KW-1185">Reference proteome</keyword>
<keyword evidence="6 8" id="KW-1133">Transmembrane helix</keyword>
<dbReference type="Pfam" id="PF00005">
    <property type="entry name" value="ABC_tran"/>
    <property type="match status" value="1"/>
</dbReference>
<keyword evidence="3 8" id="KW-0812">Transmembrane</keyword>
<dbReference type="InterPro" id="IPR036640">
    <property type="entry name" value="ABC1_TM_sf"/>
</dbReference>
<feature type="transmembrane region" description="Helical" evidence="8">
    <location>
        <begin position="15"/>
        <end position="35"/>
    </location>
</feature>
<sequence length="755" mass="82400">MPAILSKIREQASRVQPTVALGVGVGVALAACALYGTREKKQPPPCQNNNNYKVAKNGKLHCVEGGGKGGECGAGCGERCGAAQCALCRGEADTDNKQNIEDADDTPLPEAPHTPGLNMEFVKQIISLAKIMVPGVRSHEAAILFCHTMCLFTRTFLSIYVASLEGSIVKHIVQKDMRSFASLLLQWFGIAVPATFINSMIRYLESKLALAFRTRLVNHAYELYFKNQTYYRVSNLDARIENADHRLTEDVSVFTTSVAHLYSSLTKPCFDLLLIVLTLATYSNKMKGNILMGPSIATVVICLTGQLLRVLSPSFGALAGEEARMRANLRHVHARLIAHAEEVAFYGGHKVELGQLQDAYSELCGQMTSVFNKKLWYVMLEQFFMKYVWSGTGMVMLALPILTGTSSGSTTQGISDRAEYMTTSRNLLNSAADAIERLMSSYKEIVTLAGYAERVSDMLVVFSEVARGRCVRAVHVAPPAGAAFSVTFRNGEPVPMGKIIYSDDLAIRLRNVPIVTPACDVVAGGVTLDIEPGSHLLIIGPNGCGKSSLFRIVSGLWPVHGGTLQVPRPCACAACADEAPGAPPCRQRPIMFYLPQRPYMSMGSLIDQVTYPARVAPGDTEAEARASAILDRVHLSACAARHGGLRVTRDWRSTLSGGEKQRMAMARMFYHRPVYALLDECTSAVSMETEVVMYEAAVREGITLLSITHRPSVWKYHKHVLEFDGAGNWSYRPLDKEAFAAPRPPLALPEPSGEN</sequence>
<dbReference type="PROSITE" id="PS00211">
    <property type="entry name" value="ABC_TRANSPORTER_1"/>
    <property type="match status" value="1"/>
</dbReference>
<dbReference type="PROSITE" id="PS51257">
    <property type="entry name" value="PROKAR_LIPOPROTEIN"/>
    <property type="match status" value="1"/>
</dbReference>
<evidence type="ECO:0000256" key="6">
    <source>
        <dbReference type="ARBA" id="ARBA00022989"/>
    </source>
</evidence>
<keyword evidence="2" id="KW-0813">Transport</keyword>
<dbReference type="PROSITE" id="PS50929">
    <property type="entry name" value="ABC_TM1F"/>
    <property type="match status" value="1"/>
</dbReference>
<protein>
    <submittedName>
        <fullName evidence="11">Uncharacterized protein</fullName>
    </submittedName>
</protein>
<dbReference type="SUPFAM" id="SSF90123">
    <property type="entry name" value="ABC transporter transmembrane region"/>
    <property type="match status" value="1"/>
</dbReference>
<name>A0ABQ7PVB9_PLUXY</name>
<comment type="caution">
    <text evidence="11">The sequence shown here is derived from an EMBL/GenBank/DDBJ whole genome shotgun (WGS) entry which is preliminary data.</text>
</comment>
<dbReference type="Pfam" id="PF06472">
    <property type="entry name" value="ABC_membrane_2"/>
    <property type="match status" value="1"/>
</dbReference>
<dbReference type="InterPro" id="IPR003439">
    <property type="entry name" value="ABC_transporter-like_ATP-bd"/>
</dbReference>
<evidence type="ECO:0000259" key="9">
    <source>
        <dbReference type="PROSITE" id="PS50893"/>
    </source>
</evidence>
<evidence type="ECO:0000256" key="1">
    <source>
        <dbReference type="ARBA" id="ARBA00008575"/>
    </source>
</evidence>
<dbReference type="PANTHER" id="PTHR11384">
    <property type="entry name" value="ATP-BINDING CASSETTE, SUB-FAMILY D MEMBER"/>
    <property type="match status" value="1"/>
</dbReference>
<dbReference type="SUPFAM" id="SSF52540">
    <property type="entry name" value="P-loop containing nucleoside triphosphate hydrolases"/>
    <property type="match status" value="1"/>
</dbReference>
<comment type="similarity">
    <text evidence="1">Belongs to the ABC transporter superfamily. ABCD family. Peroxisomal fatty acyl CoA transporter (TC 3.A.1.203) subfamily.</text>
</comment>
<dbReference type="InterPro" id="IPR027417">
    <property type="entry name" value="P-loop_NTPase"/>
</dbReference>
<dbReference type="InterPro" id="IPR050835">
    <property type="entry name" value="ABC_transporter_sub-D"/>
</dbReference>
<keyword evidence="5" id="KW-0067">ATP-binding</keyword>
<dbReference type="Gene3D" id="1.20.1560.10">
    <property type="entry name" value="ABC transporter type 1, transmembrane domain"/>
    <property type="match status" value="1"/>
</dbReference>
<evidence type="ECO:0000313" key="12">
    <source>
        <dbReference type="Proteomes" id="UP000823941"/>
    </source>
</evidence>
<dbReference type="PROSITE" id="PS50893">
    <property type="entry name" value="ABC_TRANSPORTER_2"/>
    <property type="match status" value="1"/>
</dbReference>
<organism evidence="11 12">
    <name type="scientific">Plutella xylostella</name>
    <name type="common">Diamondback moth</name>
    <name type="synonym">Plutella maculipennis</name>
    <dbReference type="NCBI Taxonomy" id="51655"/>
    <lineage>
        <taxon>Eukaryota</taxon>
        <taxon>Metazoa</taxon>
        <taxon>Ecdysozoa</taxon>
        <taxon>Arthropoda</taxon>
        <taxon>Hexapoda</taxon>
        <taxon>Insecta</taxon>
        <taxon>Pterygota</taxon>
        <taxon>Neoptera</taxon>
        <taxon>Endopterygota</taxon>
        <taxon>Lepidoptera</taxon>
        <taxon>Glossata</taxon>
        <taxon>Ditrysia</taxon>
        <taxon>Yponomeutoidea</taxon>
        <taxon>Plutellidae</taxon>
        <taxon>Plutella</taxon>
    </lineage>
</organism>
<reference evidence="11 12" key="1">
    <citation type="submission" date="2021-06" db="EMBL/GenBank/DDBJ databases">
        <title>A haploid diamondback moth (Plutella xylostella L.) genome assembly resolves 31 chromosomes and identifies a diamide resistance mutation.</title>
        <authorList>
            <person name="Ward C.M."/>
            <person name="Perry K.D."/>
            <person name="Baker G."/>
            <person name="Powis K."/>
            <person name="Heckel D.G."/>
            <person name="Baxter S.W."/>
        </authorList>
    </citation>
    <scope>NUCLEOTIDE SEQUENCE [LARGE SCALE GENOMIC DNA]</scope>
    <source>
        <strain evidence="11 12">LV</strain>
        <tissue evidence="11">Single pupa</tissue>
    </source>
</reference>
<evidence type="ECO:0000256" key="5">
    <source>
        <dbReference type="ARBA" id="ARBA00022840"/>
    </source>
</evidence>
<dbReference type="InterPro" id="IPR003593">
    <property type="entry name" value="AAA+_ATPase"/>
</dbReference>
<evidence type="ECO:0000256" key="2">
    <source>
        <dbReference type="ARBA" id="ARBA00022448"/>
    </source>
</evidence>
<feature type="domain" description="ABC transmembrane type-1" evidence="10">
    <location>
        <begin position="150"/>
        <end position="447"/>
    </location>
</feature>